<comment type="catalytic activity">
    <reaction evidence="8 10">
        <text>GTP + H2O = GDP + phosphate + H(+)</text>
        <dbReference type="Rhea" id="RHEA:19669"/>
        <dbReference type="ChEBI" id="CHEBI:15377"/>
        <dbReference type="ChEBI" id="CHEBI:15378"/>
        <dbReference type="ChEBI" id="CHEBI:37565"/>
        <dbReference type="ChEBI" id="CHEBI:43474"/>
        <dbReference type="ChEBI" id="CHEBI:58189"/>
        <dbReference type="EC" id="3.6.5.4"/>
    </reaction>
</comment>
<keyword evidence="6 10" id="KW-0472">Membrane</keyword>
<dbReference type="Proteomes" id="UP000078386">
    <property type="component" value="Unassembled WGS sequence"/>
</dbReference>
<dbReference type="Pfam" id="PF00448">
    <property type="entry name" value="SRP54"/>
    <property type="match status" value="1"/>
</dbReference>
<dbReference type="HAMAP" id="MF_00920">
    <property type="entry name" value="FtsY"/>
    <property type="match status" value="1"/>
</dbReference>
<dbReference type="InterPro" id="IPR004390">
    <property type="entry name" value="SR_rcpt_FtsY"/>
</dbReference>
<reference evidence="13 14" key="1">
    <citation type="submission" date="2016-04" db="EMBL/GenBank/DDBJ databases">
        <title>ATOL: Assembling a taxonomically balanced genome-scale reconstruction of the evolutionary history of the Enterobacteriaceae.</title>
        <authorList>
            <person name="Plunkett G.III."/>
            <person name="Neeno-Eckwall E.C."/>
            <person name="Glasner J.D."/>
            <person name="Perna N.T."/>
        </authorList>
    </citation>
    <scope>NUCLEOTIDE SEQUENCE [LARGE SCALE GENOMIC DNA]</scope>
    <source>
        <strain evidence="13 14">ATCC 51603</strain>
    </source>
</reference>
<comment type="subunit">
    <text evidence="10">Part of the signal recognition particle protein translocation system, which is composed of SRP and FtsY. SRP is a ribonucleoprotein composed of Ffh and a 4.5S RNA molecule.</text>
</comment>
<keyword evidence="2 10" id="KW-0963">Cytoplasm</keyword>
<keyword evidence="1 10" id="KW-1003">Cell membrane</keyword>
<dbReference type="Gene3D" id="3.40.50.300">
    <property type="entry name" value="P-loop containing nucleotide triphosphate hydrolases"/>
    <property type="match status" value="1"/>
</dbReference>
<evidence type="ECO:0000256" key="1">
    <source>
        <dbReference type="ARBA" id="ARBA00022475"/>
    </source>
</evidence>
<evidence type="ECO:0000256" key="7">
    <source>
        <dbReference type="ARBA" id="ARBA00023170"/>
    </source>
</evidence>
<dbReference type="SMART" id="SM00962">
    <property type="entry name" value="SRP54"/>
    <property type="match status" value="1"/>
</dbReference>
<dbReference type="AlphaFoldDB" id="A0A1B7K785"/>
<dbReference type="GO" id="GO:0003924">
    <property type="term" value="F:GTPase activity"/>
    <property type="evidence" value="ECO:0007669"/>
    <property type="project" value="UniProtKB-UniRule"/>
</dbReference>
<dbReference type="SUPFAM" id="SSF52540">
    <property type="entry name" value="P-loop containing nucleoside triphosphate hydrolases"/>
    <property type="match status" value="1"/>
</dbReference>
<name>A0A1B7K785_9ENTR</name>
<protein>
    <recommendedName>
        <fullName evidence="10">Signal recognition particle receptor FtsY</fullName>
        <shortName evidence="10">SRP receptor</shortName>
        <ecNumber evidence="10">3.6.5.4</ecNumber>
    </recommendedName>
</protein>
<feature type="binding site" evidence="10">
    <location>
        <begin position="316"/>
        <end position="323"/>
    </location>
    <ligand>
        <name>GTP</name>
        <dbReference type="ChEBI" id="CHEBI:37565"/>
    </ligand>
</feature>
<dbReference type="SMART" id="SM00963">
    <property type="entry name" value="SRP54_N"/>
    <property type="match status" value="1"/>
</dbReference>
<keyword evidence="5 10" id="KW-0342">GTP-binding</keyword>
<dbReference type="InterPro" id="IPR042101">
    <property type="entry name" value="SRP54_N_sf"/>
</dbReference>
<evidence type="ECO:0000256" key="4">
    <source>
        <dbReference type="ARBA" id="ARBA00022801"/>
    </source>
</evidence>
<dbReference type="NCBIfam" id="TIGR00064">
    <property type="entry name" value="ftsY"/>
    <property type="match status" value="1"/>
</dbReference>
<dbReference type="EC" id="3.6.5.4" evidence="10"/>
<feature type="binding site" evidence="10">
    <location>
        <begin position="398"/>
        <end position="402"/>
    </location>
    <ligand>
        <name>GTP</name>
        <dbReference type="ChEBI" id="CHEBI:37565"/>
    </ligand>
</feature>
<dbReference type="PANTHER" id="PTHR43134">
    <property type="entry name" value="SIGNAL RECOGNITION PARTICLE RECEPTOR SUBUNIT ALPHA"/>
    <property type="match status" value="1"/>
</dbReference>
<comment type="function">
    <text evidence="9 10">Involved in targeting and insertion of nascent membrane proteins into the cytoplasmic membrane. Acts as a receptor for the complex formed by the signal recognition particle (SRP) and the ribosome-nascent chain (RNC). Interaction with SRP-RNC leads to the transfer of the RNC complex to the Sec translocase for insertion into the membrane, the hydrolysis of GTP by both Ffh and FtsY, and the dissociation of the SRP-FtsY complex into the individual components.</text>
</comment>
<dbReference type="InterPro" id="IPR013822">
    <property type="entry name" value="Signal_recog_particl_SRP54_hlx"/>
</dbReference>
<dbReference type="SMART" id="SM00382">
    <property type="entry name" value="AAA"/>
    <property type="match status" value="1"/>
</dbReference>
<dbReference type="SUPFAM" id="SSF47364">
    <property type="entry name" value="Domain of the SRP/SRP receptor G-proteins"/>
    <property type="match status" value="1"/>
</dbReference>
<dbReference type="FunFam" id="3.40.50.300:FF:000053">
    <property type="entry name" value="Signal recognition particle receptor FtsY"/>
    <property type="match status" value="1"/>
</dbReference>
<dbReference type="PANTHER" id="PTHR43134:SF1">
    <property type="entry name" value="SIGNAL RECOGNITION PARTICLE RECEPTOR SUBUNIT ALPHA"/>
    <property type="match status" value="1"/>
</dbReference>
<evidence type="ECO:0000259" key="12">
    <source>
        <dbReference type="PROSITE" id="PS00300"/>
    </source>
</evidence>
<accession>A0A1B7K785</accession>
<dbReference type="GO" id="GO:0005737">
    <property type="term" value="C:cytoplasm"/>
    <property type="evidence" value="ECO:0007669"/>
    <property type="project" value="UniProtKB-SubCell"/>
</dbReference>
<dbReference type="Gene3D" id="1.20.120.140">
    <property type="entry name" value="Signal recognition particle SRP54, nucleotide-binding domain"/>
    <property type="match status" value="1"/>
</dbReference>
<feature type="region of interest" description="Disordered" evidence="11">
    <location>
        <begin position="19"/>
        <end position="39"/>
    </location>
</feature>
<dbReference type="GO" id="GO:0006614">
    <property type="term" value="P:SRP-dependent cotranslational protein targeting to membrane"/>
    <property type="evidence" value="ECO:0007669"/>
    <property type="project" value="InterPro"/>
</dbReference>
<comment type="similarity">
    <text evidence="10">Belongs to the GTP-binding SRP family. FtsY subfamily.</text>
</comment>
<keyword evidence="14" id="KW-1185">Reference proteome</keyword>
<dbReference type="PROSITE" id="PS00300">
    <property type="entry name" value="SRP54"/>
    <property type="match status" value="1"/>
</dbReference>
<feature type="domain" description="SRP54-type proteins GTP-binding" evidence="12">
    <location>
        <begin position="483"/>
        <end position="496"/>
    </location>
</feature>
<sequence>MAKEKKRGFFSWLGFGQKEQDQVVESEEKIESQPVEETPAVEPEIVAQETPVVEDVHTIAESEAFAAEVVEVTEQVAESEKEQPEAVEEIEPVAEAQPEAVEEIESVVAEQPEAVEEIEPVVETEPEVVEEIEPVVEVQPEVVDEVQPEVVEETLPEQDDASEPELTDEELEAQALATPSENEIVEEEAAVEDVPADDAQQEQEKPTKEGFFARLKRSLLKTKENLGSGFISLFRGKKIDDDLFEELEEQLLIADVGVETTRKIISSLTDTASRKQLRDAEALYGLLKDEMGEILAKVDEPLNIEGKTPFVILMVGVNGVGKTTTIGKLARQFEQQGKSVMLAAGDTFRAAAVEQLQVWGQRNNIPVIAQHTGADSASVIFDAIQAAKARNVDVLIADTAGRLQNKSHLMEELKKIVRVMKKLDVDAPHEVMLTIDASTGQNAISQAKLFHEAVGLTGITLTKLDGTAKGGVIFSVADRFGIPIRYIGVGERIEDLRPFKAGDFIEALFARED</sequence>
<feature type="binding site" evidence="10">
    <location>
        <begin position="462"/>
        <end position="465"/>
    </location>
    <ligand>
        <name>GTP</name>
        <dbReference type="ChEBI" id="CHEBI:37565"/>
    </ligand>
</feature>
<keyword evidence="3 10" id="KW-0547">Nucleotide-binding</keyword>
<comment type="caution">
    <text evidence="13">The sequence shown here is derived from an EMBL/GenBank/DDBJ whole genome shotgun (WGS) entry which is preliminary data.</text>
</comment>
<evidence type="ECO:0000256" key="3">
    <source>
        <dbReference type="ARBA" id="ARBA00022741"/>
    </source>
</evidence>
<evidence type="ECO:0000256" key="5">
    <source>
        <dbReference type="ARBA" id="ARBA00023134"/>
    </source>
</evidence>
<dbReference type="InterPro" id="IPR036225">
    <property type="entry name" value="SRP/SRP_N"/>
</dbReference>
<feature type="region of interest" description="Disordered" evidence="11">
    <location>
        <begin position="77"/>
        <end position="98"/>
    </location>
</feature>
<dbReference type="Pfam" id="PF02881">
    <property type="entry name" value="SRP54_N"/>
    <property type="match status" value="1"/>
</dbReference>
<dbReference type="FunFam" id="1.20.120.140:FF:000002">
    <property type="entry name" value="Signal recognition particle receptor FtsY"/>
    <property type="match status" value="1"/>
</dbReference>
<dbReference type="InterPro" id="IPR027417">
    <property type="entry name" value="P-loop_NTPase"/>
</dbReference>
<evidence type="ECO:0000313" key="13">
    <source>
        <dbReference type="EMBL" id="OAT56026.1"/>
    </source>
</evidence>
<dbReference type="GO" id="GO:0005525">
    <property type="term" value="F:GTP binding"/>
    <property type="evidence" value="ECO:0007669"/>
    <property type="project" value="UniProtKB-UniRule"/>
</dbReference>
<evidence type="ECO:0000313" key="14">
    <source>
        <dbReference type="Proteomes" id="UP000078386"/>
    </source>
</evidence>
<organism evidence="13 14">
    <name type="scientific">Kluyvera georgiana ATCC 51603</name>
    <dbReference type="NCBI Taxonomy" id="1354264"/>
    <lineage>
        <taxon>Bacteria</taxon>
        <taxon>Pseudomonadati</taxon>
        <taxon>Pseudomonadota</taxon>
        <taxon>Gammaproteobacteria</taxon>
        <taxon>Enterobacterales</taxon>
        <taxon>Enterobacteriaceae</taxon>
        <taxon>Kluyvera</taxon>
    </lineage>
</organism>
<evidence type="ECO:0000256" key="11">
    <source>
        <dbReference type="SAM" id="MobiDB-lite"/>
    </source>
</evidence>
<evidence type="ECO:0000256" key="8">
    <source>
        <dbReference type="ARBA" id="ARBA00048027"/>
    </source>
</evidence>
<feature type="compositionally biased region" description="Basic and acidic residues" evidence="11">
    <location>
        <begin position="19"/>
        <end position="31"/>
    </location>
</feature>
<evidence type="ECO:0000256" key="2">
    <source>
        <dbReference type="ARBA" id="ARBA00022490"/>
    </source>
</evidence>
<dbReference type="InterPro" id="IPR000897">
    <property type="entry name" value="SRP54_GTPase_dom"/>
</dbReference>
<gene>
    <name evidence="10" type="primary">ftsY</name>
    <name evidence="13" type="ORF">M989_00411</name>
</gene>
<evidence type="ECO:0000256" key="9">
    <source>
        <dbReference type="ARBA" id="ARBA00053570"/>
    </source>
</evidence>
<evidence type="ECO:0000256" key="6">
    <source>
        <dbReference type="ARBA" id="ARBA00023136"/>
    </source>
</evidence>
<dbReference type="PATRIC" id="fig|1354264.4.peg.428"/>
<comment type="subcellular location">
    <subcellularLocation>
        <location evidence="10">Cell membrane</location>
        <topology evidence="10">Peripheral membrane protein</topology>
        <orientation evidence="10">Cytoplasmic side</orientation>
    </subcellularLocation>
    <subcellularLocation>
        <location evidence="10">Cytoplasm</location>
    </subcellularLocation>
</comment>
<dbReference type="CDD" id="cd17874">
    <property type="entry name" value="FtsY"/>
    <property type="match status" value="1"/>
</dbReference>
<keyword evidence="7 10" id="KW-0675">Receptor</keyword>
<keyword evidence="4 10" id="KW-0378">Hydrolase</keyword>
<dbReference type="GO" id="GO:0005047">
    <property type="term" value="F:signal recognition particle binding"/>
    <property type="evidence" value="ECO:0007669"/>
    <property type="project" value="TreeGrafter"/>
</dbReference>
<evidence type="ECO:0000256" key="10">
    <source>
        <dbReference type="HAMAP-Rule" id="MF_00920"/>
    </source>
</evidence>
<dbReference type="InterPro" id="IPR003593">
    <property type="entry name" value="AAA+_ATPase"/>
</dbReference>
<dbReference type="GO" id="GO:0005886">
    <property type="term" value="C:plasma membrane"/>
    <property type="evidence" value="ECO:0007669"/>
    <property type="project" value="UniProtKB-SubCell"/>
</dbReference>
<proteinExistence type="inferred from homology"/>
<dbReference type="RefSeq" id="WP_064541352.1">
    <property type="nucleotide sequence ID" value="NZ_LXEU01000010.1"/>
</dbReference>
<dbReference type="EMBL" id="LXEU01000010">
    <property type="protein sequence ID" value="OAT56026.1"/>
    <property type="molecule type" value="Genomic_DNA"/>
</dbReference>